<dbReference type="AlphaFoldDB" id="A0A2T7EA44"/>
<organism evidence="2 3">
    <name type="scientific">Panicum hallii var. hallii</name>
    <dbReference type="NCBI Taxonomy" id="1504633"/>
    <lineage>
        <taxon>Eukaryota</taxon>
        <taxon>Viridiplantae</taxon>
        <taxon>Streptophyta</taxon>
        <taxon>Embryophyta</taxon>
        <taxon>Tracheophyta</taxon>
        <taxon>Spermatophyta</taxon>
        <taxon>Magnoliopsida</taxon>
        <taxon>Liliopsida</taxon>
        <taxon>Poales</taxon>
        <taxon>Poaceae</taxon>
        <taxon>PACMAD clade</taxon>
        <taxon>Panicoideae</taxon>
        <taxon>Panicodae</taxon>
        <taxon>Paniceae</taxon>
        <taxon>Panicinae</taxon>
        <taxon>Panicum</taxon>
        <taxon>Panicum sect. Panicum</taxon>
    </lineage>
</organism>
<proteinExistence type="predicted"/>
<dbReference type="InterPro" id="IPR026960">
    <property type="entry name" value="RVT-Znf"/>
</dbReference>
<accession>A0A2T7EA44</accession>
<dbReference type="EMBL" id="CM009751">
    <property type="protein sequence ID" value="PUZ64686.1"/>
    <property type="molecule type" value="Genomic_DNA"/>
</dbReference>
<feature type="domain" description="Reverse transcriptase zinc-binding" evidence="1">
    <location>
        <begin position="165"/>
        <end position="245"/>
    </location>
</feature>
<evidence type="ECO:0000313" key="2">
    <source>
        <dbReference type="EMBL" id="PUZ64686.1"/>
    </source>
</evidence>
<dbReference type="Gramene" id="PUZ64686">
    <property type="protein sequence ID" value="PUZ64686"/>
    <property type="gene ID" value="GQ55_3G162700"/>
</dbReference>
<dbReference type="STRING" id="1504633.A0A2T7EA44"/>
<reference evidence="2 3" key="1">
    <citation type="submission" date="2018-04" db="EMBL/GenBank/DDBJ databases">
        <title>WGS assembly of Panicum hallii var. hallii HAL2.</title>
        <authorList>
            <person name="Lovell J."/>
            <person name="Jenkins J."/>
            <person name="Lowry D."/>
            <person name="Mamidi S."/>
            <person name="Sreedasyam A."/>
            <person name="Weng X."/>
            <person name="Barry K."/>
            <person name="Bonette J."/>
            <person name="Campitelli B."/>
            <person name="Daum C."/>
            <person name="Gordon S."/>
            <person name="Gould B."/>
            <person name="Lipzen A."/>
            <person name="MacQueen A."/>
            <person name="Palacio-Mejia J."/>
            <person name="Plott C."/>
            <person name="Shakirov E."/>
            <person name="Shu S."/>
            <person name="Yoshinaga Y."/>
            <person name="Zane M."/>
            <person name="Rokhsar D."/>
            <person name="Grimwood J."/>
            <person name="Schmutz J."/>
            <person name="Juenger T."/>
        </authorList>
    </citation>
    <scope>NUCLEOTIDE SEQUENCE [LARGE SCALE GENOMIC DNA]</scope>
    <source>
        <strain evidence="3">cv. HAL2</strain>
    </source>
</reference>
<dbReference type="PANTHER" id="PTHR33116:SF78">
    <property type="entry name" value="OS12G0587133 PROTEIN"/>
    <property type="match status" value="1"/>
</dbReference>
<gene>
    <name evidence="2" type="ORF">GQ55_3G162700</name>
</gene>
<protein>
    <recommendedName>
        <fullName evidence="1">Reverse transcriptase zinc-binding domain-containing protein</fullName>
    </recommendedName>
</protein>
<sequence length="333" mass="37875">MSAACVHTLISLQVPDWVFQEIDKRRRGFLWAGKEKATGGQCLVAWPISLDFGNDPEVKAMFNASIDIELGDGCLTLFWSDHWLGQNSPCLIAPKLRNLVTPGFRNSRTVAAALSDKRWIQDITGTLTFQALSEYLILWQVVEAFELRVGVEDTIRWKWTTDAAYSARSAYVSFFQGTIRFEGAKPIWKTWAPQKVKFSVRQRIWTSDQRRRHGLTGDATCRLCDQEEETADHLLCTCSFTQQVWHTLLSVLGVQNPPSPVGLSILEWWLLLRQGLSKKQKKGLDTAVMLVSWLIWKERDARIFNGTEQSSSQLIRGILEEGSNWNWIRAGAS</sequence>
<keyword evidence="3" id="KW-1185">Reference proteome</keyword>
<dbReference type="OrthoDB" id="649363at2759"/>
<evidence type="ECO:0000313" key="3">
    <source>
        <dbReference type="Proteomes" id="UP000244336"/>
    </source>
</evidence>
<dbReference type="Pfam" id="PF13966">
    <property type="entry name" value="zf-RVT"/>
    <property type="match status" value="1"/>
</dbReference>
<name>A0A2T7EA44_9POAL</name>
<dbReference type="Proteomes" id="UP000244336">
    <property type="component" value="Chromosome 3"/>
</dbReference>
<dbReference type="PANTHER" id="PTHR33116">
    <property type="entry name" value="REVERSE TRANSCRIPTASE ZINC-BINDING DOMAIN-CONTAINING PROTEIN-RELATED-RELATED"/>
    <property type="match status" value="1"/>
</dbReference>
<evidence type="ECO:0000259" key="1">
    <source>
        <dbReference type="Pfam" id="PF13966"/>
    </source>
</evidence>